<dbReference type="InterPro" id="IPR003964">
    <property type="entry name" value="Carb_kinase"/>
</dbReference>
<proteinExistence type="inferred from homology"/>
<evidence type="ECO:0000313" key="11">
    <source>
        <dbReference type="EMBL" id="QBP18080.1"/>
    </source>
</evidence>
<dbReference type="AlphaFoldDB" id="A0A4P6ZLG3"/>
<dbReference type="NCBIfam" id="NF009007">
    <property type="entry name" value="PRK12352.1"/>
    <property type="match status" value="1"/>
</dbReference>
<reference evidence="12" key="1">
    <citation type="submission" date="2018-12" db="EMBL/GenBank/DDBJ databases">
        <title>A new species of lactobacillus.</title>
        <authorList>
            <person name="Jian Y."/>
            <person name="Xin L."/>
            <person name="Hong Z.J."/>
            <person name="Ming L.Z."/>
            <person name="Hong X.Z."/>
        </authorList>
    </citation>
    <scope>NUCLEOTIDE SEQUENCE [LARGE SCALE GENOMIC DNA]</scope>
    <source>
        <strain evidence="12">HSLZ-75</strain>
    </source>
</reference>
<protein>
    <recommendedName>
        <fullName evidence="3 8">Carbamate kinase</fullName>
    </recommendedName>
</protein>
<evidence type="ECO:0000256" key="5">
    <source>
        <dbReference type="ARBA" id="ARBA00022679"/>
    </source>
</evidence>
<dbReference type="FunFam" id="3.40.1160.10:FF:000007">
    <property type="entry name" value="Carbamate kinase"/>
    <property type="match status" value="1"/>
</dbReference>
<gene>
    <name evidence="11" type="primary">arcC</name>
    <name evidence="11" type="ORF">ELX58_02745</name>
</gene>
<dbReference type="GO" id="GO:0019546">
    <property type="term" value="P:L-arginine deiminase pathway"/>
    <property type="evidence" value="ECO:0007669"/>
    <property type="project" value="TreeGrafter"/>
</dbReference>
<dbReference type="GO" id="GO:0005829">
    <property type="term" value="C:cytosol"/>
    <property type="evidence" value="ECO:0007669"/>
    <property type="project" value="TreeGrafter"/>
</dbReference>
<comment type="catalytic activity">
    <reaction evidence="7">
        <text>hydrogencarbonate + NH4(+) + ATP = carbamoyl phosphate + ADP + H2O + H(+)</text>
        <dbReference type="Rhea" id="RHEA:10152"/>
        <dbReference type="ChEBI" id="CHEBI:15377"/>
        <dbReference type="ChEBI" id="CHEBI:15378"/>
        <dbReference type="ChEBI" id="CHEBI:17544"/>
        <dbReference type="ChEBI" id="CHEBI:28938"/>
        <dbReference type="ChEBI" id="CHEBI:30616"/>
        <dbReference type="ChEBI" id="CHEBI:58228"/>
        <dbReference type="ChEBI" id="CHEBI:456216"/>
        <dbReference type="EC" id="2.7.2.2"/>
    </reaction>
</comment>
<evidence type="ECO:0000256" key="1">
    <source>
        <dbReference type="ARBA" id="ARBA00005118"/>
    </source>
</evidence>
<name>A0A4P6ZLG3_9LACO</name>
<organism evidence="11 12">
    <name type="scientific">Acetilactobacillus jinshanensis</name>
    <dbReference type="NCBI Taxonomy" id="1720083"/>
    <lineage>
        <taxon>Bacteria</taxon>
        <taxon>Bacillati</taxon>
        <taxon>Bacillota</taxon>
        <taxon>Bacilli</taxon>
        <taxon>Lactobacillales</taxon>
        <taxon>Lactobacillaceae</taxon>
        <taxon>Acetilactobacillus</taxon>
    </lineage>
</organism>
<dbReference type="PRINTS" id="PR01469">
    <property type="entry name" value="CARBMTKINASE"/>
</dbReference>
<dbReference type="KEGG" id="lji:ELX58_02745"/>
<evidence type="ECO:0000256" key="2">
    <source>
        <dbReference type="ARBA" id="ARBA00011066"/>
    </source>
</evidence>
<evidence type="ECO:0000256" key="9">
    <source>
        <dbReference type="PIRNR" id="PIRNR000723"/>
    </source>
</evidence>
<dbReference type="InterPro" id="IPR001048">
    <property type="entry name" value="Asp/Glu/Uridylate_kinase"/>
</dbReference>
<comment type="similarity">
    <text evidence="2 9">Belongs to the carbamate kinase family.</text>
</comment>
<dbReference type="GO" id="GO:0008804">
    <property type="term" value="F:carbamate kinase activity"/>
    <property type="evidence" value="ECO:0007669"/>
    <property type="project" value="UniProtKB-UniRule"/>
</dbReference>
<evidence type="ECO:0000256" key="4">
    <source>
        <dbReference type="ARBA" id="ARBA00022503"/>
    </source>
</evidence>
<evidence type="ECO:0000256" key="7">
    <source>
        <dbReference type="ARBA" id="ARBA00048467"/>
    </source>
</evidence>
<evidence type="ECO:0000313" key="12">
    <source>
        <dbReference type="Proteomes" id="UP000294321"/>
    </source>
</evidence>
<dbReference type="Pfam" id="PF00696">
    <property type="entry name" value="AA_kinase"/>
    <property type="match status" value="1"/>
</dbReference>
<dbReference type="NCBIfam" id="TIGR00746">
    <property type="entry name" value="arcC"/>
    <property type="match status" value="1"/>
</dbReference>
<evidence type="ECO:0000256" key="6">
    <source>
        <dbReference type="ARBA" id="ARBA00022777"/>
    </source>
</evidence>
<evidence type="ECO:0000259" key="10">
    <source>
        <dbReference type="Pfam" id="PF00696"/>
    </source>
</evidence>
<dbReference type="PANTHER" id="PTHR30409:SF1">
    <property type="entry name" value="CARBAMATE KINASE-RELATED"/>
    <property type="match status" value="1"/>
</dbReference>
<keyword evidence="5 9" id="KW-0808">Transferase</keyword>
<dbReference type="Gene3D" id="3.40.1160.10">
    <property type="entry name" value="Acetylglutamate kinase-like"/>
    <property type="match status" value="1"/>
</dbReference>
<evidence type="ECO:0000256" key="3">
    <source>
        <dbReference type="ARBA" id="ARBA00013070"/>
    </source>
</evidence>
<comment type="pathway">
    <text evidence="1">Metabolic intermediate metabolism; carbamoyl phosphate degradation; CO(2) and NH(3) from carbamoyl phosphate: step 1/1.</text>
</comment>
<sequence>MSKRIVVALGGNAILTDDPSADAQQKTLLNTAKNLVKFVENGDQLIIAHGNGPQVGNLLLQQAASNSKKNPAMPLNTCVAMTQGGIGYWIQKAMDEVMAAKGINKKSVALVTQIKVNANDPAFKRPTKTVGPFMSKAEADKDKKAHPDYVIVEDAGRGYRRAVPSPKPEKILEANAVEDLADKGMIPISVGGGGVAVAQKGDSLQGEDAVIDKDYASAELAKETHADALITLTAVKNVYVNYGKPNQKALKHVTVPEMEEYIKQHQFPEGSMLPKVQAAIDYVNATGNEAVITALGNIEGYLKDHSGTIITKD</sequence>
<dbReference type="UniPathway" id="UPA00996">
    <property type="reaction ID" value="UER00366"/>
</dbReference>
<dbReference type="PANTHER" id="PTHR30409">
    <property type="entry name" value="CARBAMATE KINASE"/>
    <property type="match status" value="1"/>
</dbReference>
<feature type="domain" description="Aspartate/glutamate/uridylate kinase" evidence="10">
    <location>
        <begin position="3"/>
        <end position="293"/>
    </location>
</feature>
<keyword evidence="12" id="KW-1185">Reference proteome</keyword>
<evidence type="ECO:0000256" key="8">
    <source>
        <dbReference type="NCBIfam" id="TIGR00746"/>
    </source>
</evidence>
<dbReference type="PIRSF" id="PIRSF000723">
    <property type="entry name" value="Carbamate_kin"/>
    <property type="match status" value="1"/>
</dbReference>
<dbReference type="InterPro" id="IPR036393">
    <property type="entry name" value="AceGlu_kinase-like_sf"/>
</dbReference>
<accession>A0A4P6ZLG3</accession>
<dbReference type="CDD" id="cd04235">
    <property type="entry name" value="AAK_CK"/>
    <property type="match status" value="1"/>
</dbReference>
<dbReference type="EMBL" id="CP034726">
    <property type="protein sequence ID" value="QBP18080.1"/>
    <property type="molecule type" value="Genomic_DNA"/>
</dbReference>
<dbReference type="Proteomes" id="UP000294321">
    <property type="component" value="Chromosome"/>
</dbReference>
<keyword evidence="4" id="KW-0056">Arginine metabolism</keyword>
<dbReference type="SUPFAM" id="SSF53633">
    <property type="entry name" value="Carbamate kinase-like"/>
    <property type="match status" value="1"/>
</dbReference>
<keyword evidence="6 9" id="KW-0418">Kinase</keyword>
<dbReference type="RefSeq" id="WP_133441637.1">
    <property type="nucleotide sequence ID" value="NZ_CP034726.1"/>
</dbReference>
<dbReference type="OrthoDB" id="9766717at2"/>